<reference evidence="3" key="2">
    <citation type="journal article" date="2023" name="IMA Fungus">
        <title>Comparative genomic study of the Penicillium genus elucidates a diverse pangenome and 15 lateral gene transfer events.</title>
        <authorList>
            <person name="Petersen C."/>
            <person name="Sorensen T."/>
            <person name="Nielsen M.R."/>
            <person name="Sondergaard T.E."/>
            <person name="Sorensen J.L."/>
            <person name="Fitzpatrick D.A."/>
            <person name="Frisvad J.C."/>
            <person name="Nielsen K.L."/>
        </authorList>
    </citation>
    <scope>NUCLEOTIDE SEQUENCE</scope>
    <source>
        <strain evidence="3">IBT 19713</strain>
    </source>
</reference>
<protein>
    <submittedName>
        <fullName evidence="3">Ankyrin repeat-containing protein</fullName>
    </submittedName>
</protein>
<gene>
    <name evidence="3" type="ORF">N7468_001749</name>
</gene>
<dbReference type="GeneID" id="83198349"/>
<dbReference type="PANTHER" id="PTHR10039">
    <property type="entry name" value="AMELOGENIN"/>
    <property type="match status" value="1"/>
</dbReference>
<keyword evidence="1" id="KW-0677">Repeat</keyword>
<dbReference type="OrthoDB" id="4363010at2759"/>
<dbReference type="EMBL" id="JAPQKS010000002">
    <property type="protein sequence ID" value="KAJ5246766.1"/>
    <property type="molecule type" value="Genomic_DNA"/>
</dbReference>
<accession>A0A9W9PH62</accession>
<keyword evidence="4" id="KW-1185">Reference proteome</keyword>
<reference evidence="3" key="1">
    <citation type="submission" date="2022-11" db="EMBL/GenBank/DDBJ databases">
        <authorList>
            <person name="Petersen C."/>
        </authorList>
    </citation>
    <scope>NUCLEOTIDE SEQUENCE</scope>
    <source>
        <strain evidence="3">IBT 19713</strain>
    </source>
</reference>
<name>A0A9W9PH62_9EURO</name>
<comment type="caution">
    <text evidence="3">The sequence shown here is derived from an EMBL/GenBank/DDBJ whole genome shotgun (WGS) entry which is preliminary data.</text>
</comment>
<evidence type="ECO:0000313" key="4">
    <source>
        <dbReference type="Proteomes" id="UP001150941"/>
    </source>
</evidence>
<dbReference type="InterPro" id="IPR056884">
    <property type="entry name" value="NPHP3-like_N"/>
</dbReference>
<proteinExistence type="predicted"/>
<evidence type="ECO:0000313" key="3">
    <source>
        <dbReference type="EMBL" id="KAJ5246766.1"/>
    </source>
</evidence>
<dbReference type="PANTHER" id="PTHR10039:SF5">
    <property type="entry name" value="NACHT DOMAIN-CONTAINING PROTEIN"/>
    <property type="match status" value="1"/>
</dbReference>
<organism evidence="3 4">
    <name type="scientific">Penicillium chermesinum</name>
    <dbReference type="NCBI Taxonomy" id="63820"/>
    <lineage>
        <taxon>Eukaryota</taxon>
        <taxon>Fungi</taxon>
        <taxon>Dikarya</taxon>
        <taxon>Ascomycota</taxon>
        <taxon>Pezizomycotina</taxon>
        <taxon>Eurotiomycetes</taxon>
        <taxon>Eurotiomycetidae</taxon>
        <taxon>Eurotiales</taxon>
        <taxon>Aspergillaceae</taxon>
        <taxon>Penicillium</taxon>
    </lineage>
</organism>
<dbReference type="RefSeq" id="XP_058334187.1">
    <property type="nucleotide sequence ID" value="XM_058471046.1"/>
</dbReference>
<dbReference type="AlphaFoldDB" id="A0A9W9PH62"/>
<dbReference type="Pfam" id="PF24883">
    <property type="entry name" value="NPHP3_N"/>
    <property type="match status" value="1"/>
</dbReference>
<evidence type="ECO:0000256" key="1">
    <source>
        <dbReference type="ARBA" id="ARBA00022737"/>
    </source>
</evidence>
<evidence type="ECO:0000259" key="2">
    <source>
        <dbReference type="Pfam" id="PF24883"/>
    </source>
</evidence>
<feature type="domain" description="Nephrocystin 3-like N-terminal" evidence="2">
    <location>
        <begin position="13"/>
        <end position="126"/>
    </location>
</feature>
<dbReference type="Proteomes" id="UP001150941">
    <property type="component" value="Unassembled WGS sequence"/>
</dbReference>
<sequence>MKFIVREIPTLFDTSALNVSFFFHARGHELQKTSSGLFRSLLYQLLKKSPESLHGLIWHFQEQVKIFGGPGLGWTWTVPKMQSLFELSLNRVLEARSVVLYIDALDECGNEAAANLIFYLEHFLSVLLPTAHTFSICFSCCYRPILKLQPGPTIRMDVENRKDIVKLVEARLSSNNLHREIQEAICIMPKAYSCGEALSLKQWVCFSIRPLTIPELQWAMVIKHVDEHQRLYVQKDSVDFISDGDVDKKMKALSYSLAEVVSSSNGPVVQFIHQSVKDFFADDGLILLGCPTTPQLLISTAHCYLSRSCIAYLRMAILQHSTAAEIGDPELHFLEYATELFDKAHTNG</sequence>